<dbReference type="PANTHER" id="PTHR46268">
    <property type="entry name" value="STRESS RESPONSE PROTEIN NHAX"/>
    <property type="match status" value="1"/>
</dbReference>
<dbReference type="Gene3D" id="3.40.50.620">
    <property type="entry name" value="HUPs"/>
    <property type="match status" value="2"/>
</dbReference>
<dbReference type="AlphaFoldDB" id="A0A0W7WQR1"/>
<dbReference type="InterPro" id="IPR014729">
    <property type="entry name" value="Rossmann-like_a/b/a_fold"/>
</dbReference>
<accession>A0A0W7WQR1</accession>
<proteinExistence type="inferred from homology"/>
<evidence type="ECO:0000256" key="1">
    <source>
        <dbReference type="ARBA" id="ARBA00008791"/>
    </source>
</evidence>
<organism evidence="3 4">
    <name type="scientific">Streptomyces silvensis</name>
    <dbReference type="NCBI Taxonomy" id="1765722"/>
    <lineage>
        <taxon>Bacteria</taxon>
        <taxon>Bacillati</taxon>
        <taxon>Actinomycetota</taxon>
        <taxon>Actinomycetes</taxon>
        <taxon>Kitasatosporales</taxon>
        <taxon>Streptomycetaceae</taxon>
        <taxon>Streptomyces</taxon>
    </lineage>
</organism>
<dbReference type="SUPFAM" id="SSF52402">
    <property type="entry name" value="Adenine nucleotide alpha hydrolases-like"/>
    <property type="match status" value="2"/>
</dbReference>
<dbReference type="InterPro" id="IPR006015">
    <property type="entry name" value="Universal_stress_UspA"/>
</dbReference>
<dbReference type="InterPro" id="IPR006016">
    <property type="entry name" value="UspA"/>
</dbReference>
<dbReference type="Proteomes" id="UP000054804">
    <property type="component" value="Unassembled WGS sequence"/>
</dbReference>
<dbReference type="RefSeq" id="WP_058852874.1">
    <property type="nucleotide sequence ID" value="NZ_LOCL01000085.1"/>
</dbReference>
<sequence>MSRSIVVGLDNSPESMCAADWAAREAVRRGLPLRLVHACDGMAADTTSTSLPELEAPRQRTRALLHSAVGRLQAQAPTVRLSAEPIHRAPVPALLAEADSAELLVLGSQGFGGLGGLLAGSVAMAVVARARAPVVLVRAGYDLVDEHVPNGDGQSSARTPHRAVALALDLTHECDALLDFAFTAARHRSAPLHAVHAWRLPHNHPHTDREDQAYAPGRWDAEWVLESVLSPWRDKYPDVTVHAEAENTRPVHAVLRVAEHAGLLVLGRKASRAAQTRHTGHITHMAIQHVSCPIAVIAHE</sequence>
<dbReference type="PRINTS" id="PR01438">
    <property type="entry name" value="UNVRSLSTRESS"/>
</dbReference>
<comment type="similarity">
    <text evidence="1">Belongs to the universal stress protein A family.</text>
</comment>
<gene>
    <name evidence="3" type="ORF">AT728_40055</name>
</gene>
<feature type="domain" description="UspA" evidence="2">
    <location>
        <begin position="1"/>
        <end position="138"/>
    </location>
</feature>
<dbReference type="PANTHER" id="PTHR46268:SF6">
    <property type="entry name" value="UNIVERSAL STRESS PROTEIN UP12"/>
    <property type="match status" value="1"/>
</dbReference>
<dbReference type="OrthoDB" id="4867015at2"/>
<evidence type="ECO:0000313" key="3">
    <source>
        <dbReference type="EMBL" id="KUF12912.1"/>
    </source>
</evidence>
<dbReference type="Pfam" id="PF00582">
    <property type="entry name" value="Usp"/>
    <property type="match status" value="2"/>
</dbReference>
<dbReference type="STRING" id="1765722.AT728_40055"/>
<dbReference type="EMBL" id="LOCL01000085">
    <property type="protein sequence ID" value="KUF12912.1"/>
    <property type="molecule type" value="Genomic_DNA"/>
</dbReference>
<comment type="caution">
    <text evidence="3">The sequence shown here is derived from an EMBL/GenBank/DDBJ whole genome shotgun (WGS) entry which is preliminary data.</text>
</comment>
<reference evidence="3 4" key="1">
    <citation type="submission" date="2015-12" db="EMBL/GenBank/DDBJ databases">
        <title>Draft genome sequence of Streptomyces silvensis ATCC 53525, a producer of novel hormone antagonists.</title>
        <authorList>
            <person name="Johnston C.W."/>
            <person name="Li Y."/>
            <person name="Magarvey N.A."/>
        </authorList>
    </citation>
    <scope>NUCLEOTIDE SEQUENCE [LARGE SCALE GENOMIC DNA]</scope>
    <source>
        <strain evidence="3 4">ATCC 53525</strain>
    </source>
</reference>
<protein>
    <recommendedName>
        <fullName evidence="2">UspA domain-containing protein</fullName>
    </recommendedName>
</protein>
<feature type="domain" description="UspA" evidence="2">
    <location>
        <begin position="163"/>
        <end position="297"/>
    </location>
</feature>
<keyword evidence="4" id="KW-1185">Reference proteome</keyword>
<name>A0A0W7WQR1_9ACTN</name>
<evidence type="ECO:0000313" key="4">
    <source>
        <dbReference type="Proteomes" id="UP000054804"/>
    </source>
</evidence>
<evidence type="ECO:0000259" key="2">
    <source>
        <dbReference type="Pfam" id="PF00582"/>
    </source>
</evidence>